<dbReference type="PROSITE" id="PS50928">
    <property type="entry name" value="ABC_TM1"/>
    <property type="match status" value="1"/>
</dbReference>
<keyword evidence="3" id="KW-1003">Cell membrane</keyword>
<accession>A0ABN2IXG7</accession>
<feature type="transmembrane region" description="Helical" evidence="7">
    <location>
        <begin position="145"/>
        <end position="165"/>
    </location>
</feature>
<feature type="transmembrane region" description="Helical" evidence="7">
    <location>
        <begin position="246"/>
        <end position="266"/>
    </location>
</feature>
<reference evidence="10 11" key="1">
    <citation type="journal article" date="2019" name="Int. J. Syst. Evol. Microbiol.">
        <title>The Global Catalogue of Microorganisms (GCM) 10K type strain sequencing project: providing services to taxonomists for standard genome sequencing and annotation.</title>
        <authorList>
            <consortium name="The Broad Institute Genomics Platform"/>
            <consortium name="The Broad Institute Genome Sequencing Center for Infectious Disease"/>
            <person name="Wu L."/>
            <person name="Ma J."/>
        </authorList>
    </citation>
    <scope>NUCLEOTIDE SEQUENCE [LARGE SCALE GENOMIC DNA]</scope>
    <source>
        <strain evidence="10 11">JCM 15589</strain>
    </source>
</reference>
<comment type="subcellular location">
    <subcellularLocation>
        <location evidence="1 7">Cell membrane</location>
        <topology evidence="1 7">Multi-pass membrane protein</topology>
    </subcellularLocation>
</comment>
<dbReference type="SUPFAM" id="SSF161098">
    <property type="entry name" value="MetI-like"/>
    <property type="match status" value="1"/>
</dbReference>
<feature type="transmembrane region" description="Helical" evidence="7">
    <location>
        <begin position="113"/>
        <end position="133"/>
    </location>
</feature>
<evidence type="ECO:0000256" key="5">
    <source>
        <dbReference type="ARBA" id="ARBA00022989"/>
    </source>
</evidence>
<dbReference type="CDD" id="cd06261">
    <property type="entry name" value="TM_PBP2"/>
    <property type="match status" value="1"/>
</dbReference>
<evidence type="ECO:0000256" key="8">
    <source>
        <dbReference type="SAM" id="MobiDB-lite"/>
    </source>
</evidence>
<evidence type="ECO:0000256" key="4">
    <source>
        <dbReference type="ARBA" id="ARBA00022692"/>
    </source>
</evidence>
<organism evidence="10 11">
    <name type="scientific">Isoptericola hypogeus</name>
    <dbReference type="NCBI Taxonomy" id="300179"/>
    <lineage>
        <taxon>Bacteria</taxon>
        <taxon>Bacillati</taxon>
        <taxon>Actinomycetota</taxon>
        <taxon>Actinomycetes</taxon>
        <taxon>Micrococcales</taxon>
        <taxon>Promicromonosporaceae</taxon>
        <taxon>Isoptericola</taxon>
    </lineage>
</organism>
<evidence type="ECO:0000256" key="2">
    <source>
        <dbReference type="ARBA" id="ARBA00022448"/>
    </source>
</evidence>
<protein>
    <submittedName>
        <fullName evidence="10">Sugar ABC transporter permease</fullName>
    </submittedName>
</protein>
<dbReference type="PANTHER" id="PTHR30193">
    <property type="entry name" value="ABC TRANSPORTER PERMEASE PROTEIN"/>
    <property type="match status" value="1"/>
</dbReference>
<evidence type="ECO:0000256" key="6">
    <source>
        <dbReference type="ARBA" id="ARBA00023136"/>
    </source>
</evidence>
<dbReference type="EMBL" id="BAAAPM010000003">
    <property type="protein sequence ID" value="GAA1713769.1"/>
    <property type="molecule type" value="Genomic_DNA"/>
</dbReference>
<proteinExistence type="inferred from homology"/>
<feature type="region of interest" description="Disordered" evidence="8">
    <location>
        <begin position="1"/>
        <end position="27"/>
    </location>
</feature>
<feature type="domain" description="ABC transmembrane type-1" evidence="9">
    <location>
        <begin position="107"/>
        <end position="321"/>
    </location>
</feature>
<evidence type="ECO:0000313" key="11">
    <source>
        <dbReference type="Proteomes" id="UP001501138"/>
    </source>
</evidence>
<sequence>MTSADRPREGTLLTSSTTAATPAAAPARAERARRRSAGALDTRRQWWGWLFLAPFTVVFVLFLLVPLGYAFWLSLHTKGIATGGESVFTGVANYVRVFTDADFLSGMARVGRFVLVMVPIQVGLAVAIALVLDTLATRLSKASRLLVFVPYAIPAVIGALMWGFLYSPRFGPANDLFGLFGLDAPDFLSRDLIFGSLVNIVTWQWVGYYMIIVYAALRAIDPSVYEAARLDGAGNRQIAFRIKIPMIASSMVMIVVFALIGTLQFFTEPTVLRSVAQGAIPTTYTPNLYAYSMAFSYSQFNYASTIAFALGILVFIGSYVFLYATRKQSGLK</sequence>
<gene>
    <name evidence="10" type="ORF">GCM10009809_07460</name>
</gene>
<name>A0ABN2IXG7_9MICO</name>
<dbReference type="InterPro" id="IPR051393">
    <property type="entry name" value="ABC_transporter_permease"/>
</dbReference>
<dbReference type="PANTHER" id="PTHR30193:SF41">
    <property type="entry name" value="DIACETYLCHITOBIOSE UPTAKE SYSTEM PERMEASE PROTEIN NGCF"/>
    <property type="match status" value="1"/>
</dbReference>
<feature type="transmembrane region" description="Helical" evidence="7">
    <location>
        <begin position="192"/>
        <end position="217"/>
    </location>
</feature>
<feature type="transmembrane region" description="Helical" evidence="7">
    <location>
        <begin position="49"/>
        <end position="72"/>
    </location>
</feature>
<evidence type="ECO:0000313" key="10">
    <source>
        <dbReference type="EMBL" id="GAA1713769.1"/>
    </source>
</evidence>
<dbReference type="InterPro" id="IPR000515">
    <property type="entry name" value="MetI-like"/>
</dbReference>
<keyword evidence="11" id="KW-1185">Reference proteome</keyword>
<evidence type="ECO:0000256" key="3">
    <source>
        <dbReference type="ARBA" id="ARBA00022475"/>
    </source>
</evidence>
<feature type="compositionally biased region" description="Low complexity" evidence="8">
    <location>
        <begin position="10"/>
        <end position="27"/>
    </location>
</feature>
<keyword evidence="6 7" id="KW-0472">Membrane</keyword>
<feature type="transmembrane region" description="Helical" evidence="7">
    <location>
        <begin position="302"/>
        <end position="324"/>
    </location>
</feature>
<keyword evidence="4 7" id="KW-0812">Transmembrane</keyword>
<dbReference type="InterPro" id="IPR035906">
    <property type="entry name" value="MetI-like_sf"/>
</dbReference>
<keyword evidence="2 7" id="KW-0813">Transport</keyword>
<evidence type="ECO:0000256" key="7">
    <source>
        <dbReference type="RuleBase" id="RU363032"/>
    </source>
</evidence>
<dbReference type="Proteomes" id="UP001501138">
    <property type="component" value="Unassembled WGS sequence"/>
</dbReference>
<comment type="similarity">
    <text evidence="7">Belongs to the binding-protein-dependent transport system permease family.</text>
</comment>
<evidence type="ECO:0000256" key="1">
    <source>
        <dbReference type="ARBA" id="ARBA00004651"/>
    </source>
</evidence>
<keyword evidence="5 7" id="KW-1133">Transmembrane helix</keyword>
<dbReference type="Pfam" id="PF00528">
    <property type="entry name" value="BPD_transp_1"/>
    <property type="match status" value="1"/>
</dbReference>
<evidence type="ECO:0000259" key="9">
    <source>
        <dbReference type="PROSITE" id="PS50928"/>
    </source>
</evidence>
<comment type="caution">
    <text evidence="10">The sequence shown here is derived from an EMBL/GenBank/DDBJ whole genome shotgun (WGS) entry which is preliminary data.</text>
</comment>
<dbReference type="Gene3D" id="1.10.3720.10">
    <property type="entry name" value="MetI-like"/>
    <property type="match status" value="1"/>
</dbReference>